<dbReference type="InterPro" id="IPR050367">
    <property type="entry name" value="APC_superfamily"/>
</dbReference>
<feature type="transmembrane region" description="Helical" evidence="6">
    <location>
        <begin position="118"/>
        <end position="135"/>
    </location>
</feature>
<feature type="transmembrane region" description="Helical" evidence="6">
    <location>
        <begin position="35"/>
        <end position="58"/>
    </location>
</feature>
<evidence type="ECO:0000256" key="2">
    <source>
        <dbReference type="ARBA" id="ARBA00022475"/>
    </source>
</evidence>
<dbReference type="RefSeq" id="WP_148952157.1">
    <property type="nucleotide sequence ID" value="NZ_CP043312.1"/>
</dbReference>
<dbReference type="PIRSF" id="PIRSF006060">
    <property type="entry name" value="AA_transporter"/>
    <property type="match status" value="1"/>
</dbReference>
<feature type="transmembrane region" description="Helical" evidence="6">
    <location>
        <begin position="405"/>
        <end position="425"/>
    </location>
</feature>
<name>A0A5C0UI86_9RICK</name>
<feature type="transmembrane region" description="Helical" evidence="6">
    <location>
        <begin position="142"/>
        <end position="165"/>
    </location>
</feature>
<feature type="transmembrane region" description="Helical" evidence="6">
    <location>
        <begin position="347"/>
        <end position="370"/>
    </location>
</feature>
<comment type="subcellular location">
    <subcellularLocation>
        <location evidence="1">Cell membrane</location>
        <topology evidence="1">Multi-pass membrane protein</topology>
    </subcellularLocation>
</comment>
<evidence type="ECO:0000256" key="6">
    <source>
        <dbReference type="SAM" id="Phobius"/>
    </source>
</evidence>
<keyword evidence="8" id="KW-1185">Reference proteome</keyword>
<feature type="transmembrane region" description="Helical" evidence="6">
    <location>
        <begin position="185"/>
        <end position="208"/>
    </location>
</feature>
<feature type="transmembrane region" description="Helical" evidence="6">
    <location>
        <begin position="7"/>
        <end position="29"/>
    </location>
</feature>
<keyword evidence="4 6" id="KW-1133">Transmembrane helix</keyword>
<accession>A0A5C0UI86</accession>
<keyword evidence="3 6" id="KW-0812">Transmembrane</keyword>
<dbReference type="InterPro" id="IPR002293">
    <property type="entry name" value="AA/rel_permease1"/>
</dbReference>
<evidence type="ECO:0000256" key="1">
    <source>
        <dbReference type="ARBA" id="ARBA00004651"/>
    </source>
</evidence>
<feature type="transmembrane region" description="Helical" evidence="6">
    <location>
        <begin position="262"/>
        <end position="282"/>
    </location>
</feature>
<reference evidence="7 8" key="1">
    <citation type="submission" date="2019-08" db="EMBL/GenBank/DDBJ databases">
        <title>Highly reduced genomes of protist endosymbionts show evolutionary convergence.</title>
        <authorList>
            <person name="George E."/>
            <person name="Husnik F."/>
            <person name="Tashyreva D."/>
            <person name="Prokopchuk G."/>
            <person name="Horak A."/>
            <person name="Kwong W.K."/>
            <person name="Lukes J."/>
            <person name="Keeling P.J."/>
        </authorList>
    </citation>
    <scope>NUCLEOTIDE SEQUENCE [LARGE SCALE GENOMIC DNA]</scope>
    <source>
        <strain evidence="7">1621</strain>
    </source>
</reference>
<dbReference type="Pfam" id="PF13520">
    <property type="entry name" value="AA_permease_2"/>
    <property type="match status" value="1"/>
</dbReference>
<dbReference type="Gene3D" id="1.20.1740.10">
    <property type="entry name" value="Amino acid/polyamine transporter I"/>
    <property type="match status" value="1"/>
</dbReference>
<evidence type="ECO:0000256" key="5">
    <source>
        <dbReference type="ARBA" id="ARBA00023136"/>
    </source>
</evidence>
<evidence type="ECO:0000256" key="3">
    <source>
        <dbReference type="ARBA" id="ARBA00022692"/>
    </source>
</evidence>
<feature type="transmembrane region" description="Helical" evidence="6">
    <location>
        <begin position="79"/>
        <end position="106"/>
    </location>
</feature>
<dbReference type="KEGG" id="snay:FZC37_02570"/>
<dbReference type="OrthoDB" id="3185104at2"/>
<evidence type="ECO:0000313" key="7">
    <source>
        <dbReference type="EMBL" id="QEK39796.1"/>
    </source>
</evidence>
<keyword evidence="5 6" id="KW-0472">Membrane</keyword>
<keyword evidence="2" id="KW-1003">Cell membrane</keyword>
<organism evidence="7 8">
    <name type="scientific">Candidatus Sneabacter namystus</name>
    <dbReference type="NCBI Taxonomy" id="2601646"/>
    <lineage>
        <taxon>Bacteria</taxon>
        <taxon>Pseudomonadati</taxon>
        <taxon>Pseudomonadota</taxon>
        <taxon>Alphaproteobacteria</taxon>
        <taxon>Rickettsiales</taxon>
        <taxon>Rickettsiaceae</taxon>
        <taxon>Rickettsieae</taxon>
        <taxon>Candidatus Sneabacter</taxon>
    </lineage>
</organism>
<dbReference type="EMBL" id="CP043312">
    <property type="protein sequence ID" value="QEK39796.1"/>
    <property type="molecule type" value="Genomic_DNA"/>
</dbReference>
<dbReference type="GO" id="GO:0005886">
    <property type="term" value="C:plasma membrane"/>
    <property type="evidence" value="ECO:0007669"/>
    <property type="project" value="UniProtKB-SubCell"/>
</dbReference>
<feature type="transmembrane region" description="Helical" evidence="6">
    <location>
        <begin position="220"/>
        <end position="242"/>
    </location>
</feature>
<dbReference type="PANTHER" id="PTHR42770">
    <property type="entry name" value="AMINO ACID TRANSPORTER-RELATED"/>
    <property type="match status" value="1"/>
</dbReference>
<dbReference type="PANTHER" id="PTHR42770:SF7">
    <property type="entry name" value="MEMBRANE PROTEIN"/>
    <property type="match status" value="1"/>
</dbReference>
<protein>
    <submittedName>
        <fullName evidence="7">Amino acid permease</fullName>
    </submittedName>
</protein>
<dbReference type="AlphaFoldDB" id="A0A5C0UI86"/>
<dbReference type="PROSITE" id="PS51257">
    <property type="entry name" value="PROKAR_LIPOPROTEIN"/>
    <property type="match status" value="1"/>
</dbReference>
<sequence length="433" mass="47598">MKRISTFSLIALVISCQLGVGVFMLPAYFARHASIGLFGWVIAGSVAMCLALIFAKLFTLFPDRAGVHVYVEAAFGRQCAFLIGWSYWIISVISNTALIVTAIGYLSSVFGSLSTFKVILLEFCMLMIVFLINLFGIGAAGIYGLFLVILKVIPLICIPILGLYLKFNYEHFIPFISDGENVWKVLQKTSFLAMWSFIGVEAITAPSISVQGSSKNVPKAIFWGTLSLVALYFINSVGVRAVVPVSVLADSAAPYSEAAKAIFVNAGRIDVIISFIAVIVCLNNLNAWTLSGGHLASNLADDGFFPSIFAKKNKYGAPYVSMFIASLLVFVFLVFCLQKRFIDQLELVIDVSVIIFLLVYAMCAVSLCLILAKKNRKISCRYAFMGLYVVVFSIFGICSNDIKTVIFAILAFLFSSAPLYIYLYLQRRKQGAR</sequence>
<dbReference type="Proteomes" id="UP000323844">
    <property type="component" value="Chromosome"/>
</dbReference>
<evidence type="ECO:0000256" key="4">
    <source>
        <dbReference type="ARBA" id="ARBA00022989"/>
    </source>
</evidence>
<proteinExistence type="predicted"/>
<dbReference type="GO" id="GO:0022857">
    <property type="term" value="F:transmembrane transporter activity"/>
    <property type="evidence" value="ECO:0007669"/>
    <property type="project" value="InterPro"/>
</dbReference>
<feature type="transmembrane region" description="Helical" evidence="6">
    <location>
        <begin position="316"/>
        <end position="335"/>
    </location>
</feature>
<feature type="transmembrane region" description="Helical" evidence="6">
    <location>
        <begin position="382"/>
        <end position="399"/>
    </location>
</feature>
<gene>
    <name evidence="7" type="ORF">FZC37_02570</name>
</gene>
<evidence type="ECO:0000313" key="8">
    <source>
        <dbReference type="Proteomes" id="UP000323844"/>
    </source>
</evidence>